<evidence type="ECO:0000256" key="1">
    <source>
        <dbReference type="SAM" id="MobiDB-lite"/>
    </source>
</evidence>
<proteinExistence type="predicted"/>
<dbReference type="RefSeq" id="XP_060287370.1">
    <property type="nucleotide sequence ID" value="XM_060425878.1"/>
</dbReference>
<feature type="compositionally biased region" description="Basic and acidic residues" evidence="1">
    <location>
        <begin position="125"/>
        <end position="136"/>
    </location>
</feature>
<evidence type="ECO:0008006" key="4">
    <source>
        <dbReference type="Google" id="ProtNLM"/>
    </source>
</evidence>
<dbReference type="AlphaFoldDB" id="A0AAJ0C9G3"/>
<keyword evidence="3" id="KW-1185">Reference proteome</keyword>
<feature type="region of interest" description="Disordered" evidence="1">
    <location>
        <begin position="62"/>
        <end position="103"/>
    </location>
</feature>
<gene>
    <name evidence="2" type="ORF">QBC33DRAFT_511944</name>
</gene>
<protein>
    <recommendedName>
        <fullName evidence="4">Hyaluronan/mRNA-binding protein domain-containing protein</fullName>
    </recommendedName>
</protein>
<reference evidence="2" key="1">
    <citation type="submission" date="2023-06" db="EMBL/GenBank/DDBJ databases">
        <title>Genome-scale phylogeny and comparative genomics of the fungal order Sordariales.</title>
        <authorList>
            <consortium name="Lawrence Berkeley National Laboratory"/>
            <person name="Hensen N."/>
            <person name="Bonometti L."/>
            <person name="Westerberg I."/>
            <person name="Brannstrom I.O."/>
            <person name="Guillou S."/>
            <person name="Cros-Aarteil S."/>
            <person name="Calhoun S."/>
            <person name="Haridas S."/>
            <person name="Kuo A."/>
            <person name="Mondo S."/>
            <person name="Pangilinan J."/>
            <person name="Riley R."/>
            <person name="Labutti K."/>
            <person name="Andreopoulos B."/>
            <person name="Lipzen A."/>
            <person name="Chen C."/>
            <person name="Yanf M."/>
            <person name="Daum C."/>
            <person name="Ng V."/>
            <person name="Clum A."/>
            <person name="Steindorff A."/>
            <person name="Ohm R."/>
            <person name="Martin F."/>
            <person name="Silar P."/>
            <person name="Natvig D."/>
            <person name="Lalanne C."/>
            <person name="Gautier V."/>
            <person name="Ament-Velasquez S.L."/>
            <person name="Kruys A."/>
            <person name="Hutchinson M.I."/>
            <person name="Powell A.J."/>
            <person name="Barry K."/>
            <person name="Miller A.N."/>
            <person name="Grigoriev I.V."/>
            <person name="Debuchy R."/>
            <person name="Gladieux P."/>
            <person name="Thoren M.H."/>
            <person name="Johannesson H."/>
        </authorList>
    </citation>
    <scope>NUCLEOTIDE SEQUENCE</scope>
    <source>
        <strain evidence="2">8032-3</strain>
    </source>
</reference>
<dbReference type="Proteomes" id="UP001244011">
    <property type="component" value="Unassembled WGS sequence"/>
</dbReference>
<dbReference type="GeneID" id="85309065"/>
<evidence type="ECO:0000313" key="3">
    <source>
        <dbReference type="Proteomes" id="UP001244011"/>
    </source>
</evidence>
<comment type="caution">
    <text evidence="2">The sequence shown here is derived from an EMBL/GenBank/DDBJ whole genome shotgun (WGS) entry which is preliminary data.</text>
</comment>
<organism evidence="2 3">
    <name type="scientific">Phialemonium atrogriseum</name>
    <dbReference type="NCBI Taxonomy" id="1093897"/>
    <lineage>
        <taxon>Eukaryota</taxon>
        <taxon>Fungi</taxon>
        <taxon>Dikarya</taxon>
        <taxon>Ascomycota</taxon>
        <taxon>Pezizomycotina</taxon>
        <taxon>Sordariomycetes</taxon>
        <taxon>Sordariomycetidae</taxon>
        <taxon>Cephalothecales</taxon>
        <taxon>Cephalothecaceae</taxon>
        <taxon>Phialemonium</taxon>
    </lineage>
</organism>
<dbReference type="EMBL" id="MU838999">
    <property type="protein sequence ID" value="KAK1771157.1"/>
    <property type="molecule type" value="Genomic_DNA"/>
</dbReference>
<sequence length="154" mass="17246">MAPSSKQPPLFIPYSQPIHRRSIIMTRSHKFNDKDHSGLADGTAAPQEHLPRFFAKSGYVDVDPKKTKKNGAGRGNWGNVGEEAHDEDFNFTNARRRSNSLSFPNSLNDFKTKFDVNEPEPVFEESIHGPDEELAKTDTSSSVSVEEEKVTKDV</sequence>
<name>A0AAJ0C9G3_9PEZI</name>
<accession>A0AAJ0C9G3</accession>
<evidence type="ECO:0000313" key="2">
    <source>
        <dbReference type="EMBL" id="KAK1771157.1"/>
    </source>
</evidence>
<feature type="region of interest" description="Disordered" evidence="1">
    <location>
        <begin position="117"/>
        <end position="154"/>
    </location>
</feature>